<dbReference type="Gene3D" id="3.30.30.30">
    <property type="match status" value="1"/>
</dbReference>
<dbReference type="FunFam" id="3.30.420.40:FF:000026">
    <property type="entry name" value="Heat shock protein 70"/>
    <property type="match status" value="1"/>
</dbReference>
<dbReference type="InterPro" id="IPR043129">
    <property type="entry name" value="ATPase_NBD"/>
</dbReference>
<evidence type="ECO:0000313" key="4">
    <source>
        <dbReference type="EMBL" id="GBB85175.1"/>
    </source>
</evidence>
<sequence>MYAEKNAVGIDLGTTYSCVGFWKNNRIEIIPNEQGNRTTPSYVSFTDTEILVGEVAKHQVATNPYNTVFDVHRLIGRNFYDPDFQTDMKHWPFRIFEKNGRLYVRVRYKGEKKDFSPEEITSMILLKMKDIAEAFLGESVKNVVITVPNYFNSLQRQAIVDASTIAGLNALRIINSPSAAAIAYELDRKPTGLRNVLVFDLGGGTCNVSLFDIKHEGILDVIAVAGNNHLGGEDFDNRIVNHFVQEFKNKFNKDLTSNVRALCRLREQCERAKRILSASKQAFIEIDSLFEDIDFHTSLTRDRFEKMNQDLFMSITELIDKVLQDSRMKKSDVNEIVLVGGSTRIPKIQRMISEFFNGKELNKSINSDEAAAYGASTLASILSGNTSKKLEGLLLVEANSLSLGIETLDVYEGNSTRSIENNLLGEFELSGILPAPKGVPQIKITFDINADGILNVSAFDKTTGRKNKITITSGFSKEEIERLVAETEKYRMDKERVIQKVQARNVLESYTYDLRNVIQCIENMKNELENAVQDSITWLDENQESEKDEYEFKLNLLKKIANPIVMKLGVNGSP</sequence>
<dbReference type="SUPFAM" id="SSF100934">
    <property type="entry name" value="Heat shock protein 70kD (HSP70), C-terminal subdomain"/>
    <property type="match status" value="1"/>
</dbReference>
<keyword evidence="2 3" id="KW-0067">ATP-binding</keyword>
<comment type="similarity">
    <text evidence="3">Belongs to the heat shock protein 70 family.</text>
</comment>
<dbReference type="InterPro" id="IPR029047">
    <property type="entry name" value="HSP70_peptide-bd_sf"/>
</dbReference>
<organism evidence="4 5">
    <name type="scientific">Rhizophagus clarus</name>
    <dbReference type="NCBI Taxonomy" id="94130"/>
    <lineage>
        <taxon>Eukaryota</taxon>
        <taxon>Fungi</taxon>
        <taxon>Fungi incertae sedis</taxon>
        <taxon>Mucoromycota</taxon>
        <taxon>Glomeromycotina</taxon>
        <taxon>Glomeromycetes</taxon>
        <taxon>Glomerales</taxon>
        <taxon>Glomeraceae</taxon>
        <taxon>Rhizophagus</taxon>
    </lineage>
</organism>
<dbReference type="EMBL" id="BEXD01000194">
    <property type="protein sequence ID" value="GBB85175.1"/>
    <property type="molecule type" value="Genomic_DNA"/>
</dbReference>
<dbReference type="InterPro" id="IPR013126">
    <property type="entry name" value="Hsp_70_fam"/>
</dbReference>
<proteinExistence type="inferred from homology"/>
<keyword evidence="1 3" id="KW-0547">Nucleotide-binding</keyword>
<dbReference type="PANTHER" id="PTHR19375">
    <property type="entry name" value="HEAT SHOCK PROTEIN 70KDA"/>
    <property type="match status" value="1"/>
</dbReference>
<dbReference type="PROSITE" id="PS00297">
    <property type="entry name" value="HSP70_1"/>
    <property type="match status" value="1"/>
</dbReference>
<dbReference type="Gene3D" id="2.60.34.10">
    <property type="entry name" value="Substrate Binding Domain Of DNAk, Chain A, domain 1"/>
    <property type="match status" value="1"/>
</dbReference>
<reference evidence="4 5" key="1">
    <citation type="submission" date="2017-11" db="EMBL/GenBank/DDBJ databases">
        <title>The genome of Rhizophagus clarus HR1 reveals common genetic basis of auxotrophy among arbuscular mycorrhizal fungi.</title>
        <authorList>
            <person name="Kobayashi Y."/>
        </authorList>
    </citation>
    <scope>NUCLEOTIDE SEQUENCE [LARGE SCALE GENOMIC DNA]</scope>
    <source>
        <strain evidence="4 5">HR1</strain>
    </source>
</reference>
<evidence type="ECO:0000256" key="3">
    <source>
        <dbReference type="RuleBase" id="RU003322"/>
    </source>
</evidence>
<dbReference type="PROSITE" id="PS00329">
    <property type="entry name" value="HSP70_2"/>
    <property type="match status" value="1"/>
</dbReference>
<dbReference type="Gene3D" id="3.30.420.40">
    <property type="match status" value="2"/>
</dbReference>
<evidence type="ECO:0000313" key="5">
    <source>
        <dbReference type="Proteomes" id="UP000247702"/>
    </source>
</evidence>
<dbReference type="AlphaFoldDB" id="A0A2Z6Q6G5"/>
<dbReference type="PROSITE" id="PS01036">
    <property type="entry name" value="HSP70_3"/>
    <property type="match status" value="1"/>
</dbReference>
<dbReference type="FunFam" id="3.90.640.10:FF:000002">
    <property type="entry name" value="Heat shock 70 kDa"/>
    <property type="match status" value="1"/>
</dbReference>
<dbReference type="Gene3D" id="3.90.640.10">
    <property type="entry name" value="Actin, Chain A, domain 4"/>
    <property type="match status" value="1"/>
</dbReference>
<dbReference type="Pfam" id="PF00012">
    <property type="entry name" value="HSP70"/>
    <property type="match status" value="1"/>
</dbReference>
<evidence type="ECO:0000256" key="1">
    <source>
        <dbReference type="ARBA" id="ARBA00022741"/>
    </source>
</evidence>
<dbReference type="FunFam" id="3.30.30.30:FF:000001">
    <property type="entry name" value="heat shock 70 kDa protein-like"/>
    <property type="match status" value="1"/>
</dbReference>
<dbReference type="Gene3D" id="1.20.1270.10">
    <property type="match status" value="1"/>
</dbReference>
<dbReference type="SUPFAM" id="SSF100920">
    <property type="entry name" value="Heat shock protein 70kD (HSP70), peptide-binding domain"/>
    <property type="match status" value="1"/>
</dbReference>
<comment type="caution">
    <text evidence="4">The sequence shown here is derived from an EMBL/GenBank/DDBJ whole genome shotgun (WGS) entry which is preliminary data.</text>
</comment>
<dbReference type="Proteomes" id="UP000247702">
    <property type="component" value="Unassembled WGS sequence"/>
</dbReference>
<dbReference type="InterPro" id="IPR018181">
    <property type="entry name" value="Heat_shock_70_CS"/>
</dbReference>
<gene>
    <name evidence="4" type="ORF">RclHR1_11720007</name>
</gene>
<dbReference type="PRINTS" id="PR00301">
    <property type="entry name" value="HEATSHOCK70"/>
</dbReference>
<protein>
    <recommendedName>
        <fullName evidence="6">Heat shock protein 70</fullName>
    </recommendedName>
</protein>
<dbReference type="GO" id="GO:0140662">
    <property type="term" value="F:ATP-dependent protein folding chaperone"/>
    <property type="evidence" value="ECO:0007669"/>
    <property type="project" value="InterPro"/>
</dbReference>
<dbReference type="STRING" id="94130.A0A2Z6Q6G5"/>
<keyword evidence="5" id="KW-1185">Reference proteome</keyword>
<dbReference type="SUPFAM" id="SSF53067">
    <property type="entry name" value="Actin-like ATPase domain"/>
    <property type="match status" value="2"/>
</dbReference>
<evidence type="ECO:0000256" key="2">
    <source>
        <dbReference type="ARBA" id="ARBA00022840"/>
    </source>
</evidence>
<dbReference type="GO" id="GO:0005524">
    <property type="term" value="F:ATP binding"/>
    <property type="evidence" value="ECO:0007669"/>
    <property type="project" value="UniProtKB-KW"/>
</dbReference>
<dbReference type="InterPro" id="IPR029048">
    <property type="entry name" value="HSP70_C_sf"/>
</dbReference>
<evidence type="ECO:0008006" key="6">
    <source>
        <dbReference type="Google" id="ProtNLM"/>
    </source>
</evidence>
<accession>A0A2Z6Q6G5</accession>
<name>A0A2Z6Q6G5_9GLOM</name>